<comment type="similarity">
    <text evidence="2 9">Belongs to the SPC25 family.</text>
</comment>
<proteinExistence type="inferred from homology"/>
<keyword evidence="6 10" id="KW-0175">Coiled coil</keyword>
<feature type="coiled-coil region" evidence="10">
    <location>
        <begin position="57"/>
        <end position="84"/>
    </location>
</feature>
<evidence type="ECO:0000256" key="9">
    <source>
        <dbReference type="RuleBase" id="RU367150"/>
    </source>
</evidence>
<evidence type="ECO:0000256" key="3">
    <source>
        <dbReference type="ARBA" id="ARBA00022454"/>
    </source>
</evidence>
<dbReference type="GO" id="GO:0051301">
    <property type="term" value="P:cell division"/>
    <property type="evidence" value="ECO:0007669"/>
    <property type="project" value="UniProtKB-UniRule"/>
</dbReference>
<dbReference type="GeneID" id="25734825"/>
<dbReference type="GO" id="GO:0031262">
    <property type="term" value="C:Ndc80 complex"/>
    <property type="evidence" value="ECO:0007669"/>
    <property type="project" value="InterPro"/>
</dbReference>
<keyword evidence="9" id="KW-0995">Kinetochore</keyword>
<dbReference type="GO" id="GO:0007059">
    <property type="term" value="P:chromosome segregation"/>
    <property type="evidence" value="ECO:0007669"/>
    <property type="project" value="InterPro"/>
</dbReference>
<evidence type="ECO:0000256" key="4">
    <source>
        <dbReference type="ARBA" id="ARBA00022618"/>
    </source>
</evidence>
<comment type="subunit">
    <text evidence="9">Component of the NDC80 complex.</text>
</comment>
<dbReference type="GO" id="GO:0005634">
    <property type="term" value="C:nucleus"/>
    <property type="evidence" value="ECO:0007669"/>
    <property type="project" value="UniProtKB-SubCell"/>
</dbReference>
<dbReference type="AlphaFoldDB" id="A0A0D2NN97"/>
<keyword evidence="5 9" id="KW-0498">Mitosis</keyword>
<sequence>MRVASGEVESLNDRYVKLERQAAEVQQFMSRDCAERDTLRGVADSLVGERTSLQRRLLQIRSELESETKDAEALEQELQQTRAEQSTRLGALDKVLRLYQSVLGLELVPGDDELHLVFTLVDPRDPARRFAFGVKVLEDNTYMVTSCEPQLESLGELSQLLRQENRFADFVKAARRGFSGLVQREIEEEEEAEEAQAAARRPA</sequence>
<dbReference type="InterPro" id="IPR045143">
    <property type="entry name" value="Spc25"/>
</dbReference>
<accession>A0A0D2NN97</accession>
<evidence type="ECO:0000313" key="13">
    <source>
        <dbReference type="Proteomes" id="UP000054498"/>
    </source>
</evidence>
<evidence type="ECO:0000256" key="6">
    <source>
        <dbReference type="ARBA" id="ARBA00023054"/>
    </source>
</evidence>
<name>A0A0D2NN97_9CHLO</name>
<dbReference type="Pfam" id="PF08234">
    <property type="entry name" value="Spindle_Spc25"/>
    <property type="match status" value="1"/>
</dbReference>
<keyword evidence="9" id="KW-0539">Nucleus</keyword>
<keyword evidence="4 9" id="KW-0132">Cell division</keyword>
<keyword evidence="7 9" id="KW-0131">Cell cycle</keyword>
<dbReference type="PANTHER" id="PTHR14281:SF0">
    <property type="entry name" value="KINETOCHORE PROTEIN SPC25"/>
    <property type="match status" value="1"/>
</dbReference>
<dbReference type="Proteomes" id="UP000054498">
    <property type="component" value="Unassembled WGS sequence"/>
</dbReference>
<evidence type="ECO:0000256" key="2">
    <source>
        <dbReference type="ARBA" id="ARBA00006379"/>
    </source>
</evidence>
<dbReference type="KEGG" id="mng:MNEG_1947"/>
<evidence type="ECO:0000256" key="8">
    <source>
        <dbReference type="ARBA" id="ARBA00023328"/>
    </source>
</evidence>
<evidence type="ECO:0000256" key="10">
    <source>
        <dbReference type="SAM" id="Coils"/>
    </source>
</evidence>
<organism evidence="12 13">
    <name type="scientific">Monoraphidium neglectum</name>
    <dbReference type="NCBI Taxonomy" id="145388"/>
    <lineage>
        <taxon>Eukaryota</taxon>
        <taxon>Viridiplantae</taxon>
        <taxon>Chlorophyta</taxon>
        <taxon>core chlorophytes</taxon>
        <taxon>Chlorophyceae</taxon>
        <taxon>CS clade</taxon>
        <taxon>Sphaeropleales</taxon>
        <taxon>Selenastraceae</taxon>
        <taxon>Monoraphidium</taxon>
    </lineage>
</organism>
<evidence type="ECO:0000256" key="1">
    <source>
        <dbReference type="ARBA" id="ARBA00004584"/>
    </source>
</evidence>
<dbReference type="PANTHER" id="PTHR14281">
    <property type="entry name" value="KINETOCHORE PROTEIN SPC25-RELATED"/>
    <property type="match status" value="1"/>
</dbReference>
<comment type="subcellular location">
    <subcellularLocation>
        <location evidence="1">Chromosome</location>
        <location evidence="1">Centromere</location>
    </subcellularLocation>
    <subcellularLocation>
        <location evidence="9">Nucleus</location>
    </subcellularLocation>
    <subcellularLocation>
        <location evidence="9">Chromosome</location>
        <location evidence="9">Centromere</location>
        <location evidence="9">Kinetochore</location>
    </subcellularLocation>
</comment>
<dbReference type="Gene3D" id="3.30.457.50">
    <property type="entry name" value="Chromosome segregation protein Spc25"/>
    <property type="match status" value="1"/>
</dbReference>
<evidence type="ECO:0000259" key="11">
    <source>
        <dbReference type="Pfam" id="PF08234"/>
    </source>
</evidence>
<keyword evidence="8 9" id="KW-0137">Centromere</keyword>
<dbReference type="OrthoDB" id="536533at2759"/>
<dbReference type="InterPro" id="IPR013255">
    <property type="entry name" value="Spc25_C"/>
</dbReference>
<evidence type="ECO:0000256" key="5">
    <source>
        <dbReference type="ARBA" id="ARBA00022776"/>
    </source>
</evidence>
<feature type="domain" description="Chromosome segregation protein Spc25 C-terminal" evidence="11">
    <location>
        <begin position="110"/>
        <end position="178"/>
    </location>
</feature>
<dbReference type="STRING" id="145388.A0A0D2NN97"/>
<keyword evidence="3 9" id="KW-0158">Chromosome</keyword>
<comment type="function">
    <text evidence="9">Acts as a component of the essential kinetochore-associated NDC80 complex, which is required for chromosome segregation and spindle checkpoint activity.</text>
</comment>
<protein>
    <recommendedName>
        <fullName evidence="9">Kinetochore protein SPC25</fullName>
    </recommendedName>
</protein>
<evidence type="ECO:0000256" key="7">
    <source>
        <dbReference type="ARBA" id="ARBA00023306"/>
    </source>
</evidence>
<keyword evidence="13" id="KW-1185">Reference proteome</keyword>
<reference evidence="12 13" key="1">
    <citation type="journal article" date="2013" name="BMC Genomics">
        <title>Reconstruction of the lipid metabolism for the microalga Monoraphidium neglectum from its genome sequence reveals characteristics suitable for biofuel production.</title>
        <authorList>
            <person name="Bogen C."/>
            <person name="Al-Dilaimi A."/>
            <person name="Albersmeier A."/>
            <person name="Wichmann J."/>
            <person name="Grundmann M."/>
            <person name="Rupp O."/>
            <person name="Lauersen K.J."/>
            <person name="Blifernez-Klassen O."/>
            <person name="Kalinowski J."/>
            <person name="Goesmann A."/>
            <person name="Mussgnug J.H."/>
            <person name="Kruse O."/>
        </authorList>
    </citation>
    <scope>NUCLEOTIDE SEQUENCE [LARGE SCALE GENOMIC DNA]</scope>
    <source>
        <strain evidence="12 13">SAG 48.87</strain>
    </source>
</reference>
<gene>
    <name evidence="12" type="ORF">MNEG_1947</name>
</gene>
<evidence type="ECO:0000313" key="12">
    <source>
        <dbReference type="EMBL" id="KIZ06006.1"/>
    </source>
</evidence>
<feature type="coiled-coil region" evidence="10">
    <location>
        <begin position="1"/>
        <end position="28"/>
    </location>
</feature>
<dbReference type="EMBL" id="KK100427">
    <property type="protein sequence ID" value="KIZ06006.1"/>
    <property type="molecule type" value="Genomic_DNA"/>
</dbReference>
<dbReference type="CDD" id="cd23784">
    <property type="entry name" value="RWD_Spc25"/>
    <property type="match status" value="1"/>
</dbReference>
<dbReference type="RefSeq" id="XP_013905025.1">
    <property type="nucleotide sequence ID" value="XM_014049571.1"/>
</dbReference>